<gene>
    <name evidence="10" type="ORF">ACFSBI_02910</name>
</gene>
<reference evidence="11" key="1">
    <citation type="journal article" date="2019" name="Int. J. Syst. Evol. Microbiol.">
        <title>The Global Catalogue of Microorganisms (GCM) 10K type strain sequencing project: providing services to taxonomists for standard genome sequencing and annotation.</title>
        <authorList>
            <consortium name="The Broad Institute Genomics Platform"/>
            <consortium name="The Broad Institute Genome Sequencing Center for Infectious Disease"/>
            <person name="Wu L."/>
            <person name="Ma J."/>
        </authorList>
    </citation>
    <scope>NUCLEOTIDE SEQUENCE [LARGE SCALE GENOMIC DNA]</scope>
    <source>
        <strain evidence="11">CGMCC 1.12471</strain>
    </source>
</reference>
<dbReference type="PROSITE" id="PS00070">
    <property type="entry name" value="ALDEHYDE_DEHYDR_CYS"/>
    <property type="match status" value="1"/>
</dbReference>
<keyword evidence="11" id="KW-1185">Reference proteome</keyword>
<evidence type="ECO:0000313" key="10">
    <source>
        <dbReference type="EMBL" id="MFD1720488.1"/>
    </source>
</evidence>
<name>A0ABW4LB83_9MICO</name>
<dbReference type="EMBL" id="JBHUEA010000003">
    <property type="protein sequence ID" value="MFD1720488.1"/>
    <property type="molecule type" value="Genomic_DNA"/>
</dbReference>
<dbReference type="InterPro" id="IPR029041">
    <property type="entry name" value="FAD-linked_oxidoreductase-like"/>
</dbReference>
<dbReference type="Gene3D" id="3.40.309.10">
    <property type="entry name" value="Aldehyde Dehydrogenase, Chain A, domain 2"/>
    <property type="match status" value="1"/>
</dbReference>
<comment type="similarity">
    <text evidence="7">Belongs to the aldehyde dehydrogenase family.</text>
</comment>
<comment type="caution">
    <text evidence="10">The sequence shown here is derived from an EMBL/GenBank/DDBJ whole genome shotgun (WGS) entry which is preliminary data.</text>
</comment>
<protein>
    <recommendedName>
        <fullName evidence="2">L-glutamate gamma-semialdehyde dehydrogenase</fullName>
        <ecNumber evidence="2">1.2.1.88</ecNumber>
    </recommendedName>
</protein>
<keyword evidence="3 7" id="KW-0560">Oxidoreductase</keyword>
<dbReference type="SUPFAM" id="SSF53720">
    <property type="entry name" value="ALDH-like"/>
    <property type="match status" value="1"/>
</dbReference>
<evidence type="ECO:0000256" key="4">
    <source>
        <dbReference type="ARBA" id="ARBA00023027"/>
    </source>
</evidence>
<dbReference type="InterPro" id="IPR029510">
    <property type="entry name" value="Ald_DH_CS_GLU"/>
</dbReference>
<proteinExistence type="inferred from homology"/>
<evidence type="ECO:0000256" key="6">
    <source>
        <dbReference type="PROSITE-ProRule" id="PRU10007"/>
    </source>
</evidence>
<evidence type="ECO:0000259" key="8">
    <source>
        <dbReference type="Pfam" id="PF00171"/>
    </source>
</evidence>
<dbReference type="PIRSF" id="PIRSF000197">
    <property type="entry name" value="Bifunct_PutA"/>
    <property type="match status" value="1"/>
</dbReference>
<comment type="pathway">
    <text evidence="1">Amino-acid degradation; L-proline degradation into L-glutamate; L-glutamate from L-proline: step 2/2.</text>
</comment>
<dbReference type="SUPFAM" id="SSF51730">
    <property type="entry name" value="FAD-linked oxidoreductase"/>
    <property type="match status" value="1"/>
</dbReference>
<evidence type="ECO:0000256" key="2">
    <source>
        <dbReference type="ARBA" id="ARBA00012884"/>
    </source>
</evidence>
<dbReference type="PANTHER" id="PTHR42862">
    <property type="entry name" value="DELTA-1-PYRROLINE-5-CARBOXYLATE DEHYDROGENASE 1, ISOFORM A-RELATED"/>
    <property type="match status" value="1"/>
</dbReference>
<comment type="catalytic activity">
    <reaction evidence="5">
        <text>L-glutamate 5-semialdehyde + NAD(+) + H2O = L-glutamate + NADH + 2 H(+)</text>
        <dbReference type="Rhea" id="RHEA:30235"/>
        <dbReference type="ChEBI" id="CHEBI:15377"/>
        <dbReference type="ChEBI" id="CHEBI:15378"/>
        <dbReference type="ChEBI" id="CHEBI:29985"/>
        <dbReference type="ChEBI" id="CHEBI:57540"/>
        <dbReference type="ChEBI" id="CHEBI:57945"/>
        <dbReference type="ChEBI" id="CHEBI:58066"/>
        <dbReference type="EC" id="1.2.1.88"/>
    </reaction>
</comment>
<dbReference type="Gene3D" id="3.40.605.10">
    <property type="entry name" value="Aldehyde Dehydrogenase, Chain A, domain 1"/>
    <property type="match status" value="1"/>
</dbReference>
<feature type="domain" description="Proline dehydrogenase" evidence="9">
    <location>
        <begin position="141"/>
        <end position="429"/>
    </location>
</feature>
<accession>A0ABW4LB83</accession>
<dbReference type="Pfam" id="PF00171">
    <property type="entry name" value="Aldedh"/>
    <property type="match status" value="1"/>
</dbReference>
<dbReference type="Pfam" id="PF01619">
    <property type="entry name" value="Pro_dh"/>
    <property type="match status" value="1"/>
</dbReference>
<dbReference type="RefSeq" id="WP_377931860.1">
    <property type="nucleotide sequence ID" value="NZ_JBHUEA010000003.1"/>
</dbReference>
<dbReference type="Gene3D" id="3.20.20.220">
    <property type="match status" value="1"/>
</dbReference>
<feature type="domain" description="Aldehyde dehydrogenase" evidence="8">
    <location>
        <begin position="510"/>
        <end position="934"/>
    </location>
</feature>
<dbReference type="Proteomes" id="UP001597347">
    <property type="component" value="Unassembled WGS sequence"/>
</dbReference>
<dbReference type="EC" id="1.2.1.88" evidence="2"/>
<dbReference type="InterPro" id="IPR016160">
    <property type="entry name" value="Ald_DH_CS_CYS"/>
</dbReference>
<dbReference type="InterPro" id="IPR025703">
    <property type="entry name" value="Bifunct_PutA"/>
</dbReference>
<evidence type="ECO:0000256" key="7">
    <source>
        <dbReference type="RuleBase" id="RU003345"/>
    </source>
</evidence>
<dbReference type="PANTHER" id="PTHR42862:SF1">
    <property type="entry name" value="DELTA-1-PYRROLINE-5-CARBOXYLATE DEHYDROGENASE 2, ISOFORM A-RELATED"/>
    <property type="match status" value="1"/>
</dbReference>
<evidence type="ECO:0000256" key="5">
    <source>
        <dbReference type="ARBA" id="ARBA00048142"/>
    </source>
</evidence>
<dbReference type="InterPro" id="IPR016162">
    <property type="entry name" value="Ald_DH_N"/>
</dbReference>
<dbReference type="InterPro" id="IPR050485">
    <property type="entry name" value="Proline_metab_enzyme"/>
</dbReference>
<dbReference type="InterPro" id="IPR015590">
    <property type="entry name" value="Aldehyde_DH_dom"/>
</dbReference>
<dbReference type="PROSITE" id="PS00687">
    <property type="entry name" value="ALDEHYDE_DEHYDR_GLU"/>
    <property type="match status" value="1"/>
</dbReference>
<keyword evidence="4" id="KW-0520">NAD</keyword>
<dbReference type="InterPro" id="IPR002872">
    <property type="entry name" value="Proline_DH_dom"/>
</dbReference>
<dbReference type="InterPro" id="IPR016163">
    <property type="entry name" value="Ald_DH_C"/>
</dbReference>
<feature type="active site" evidence="6">
    <location>
        <position position="716"/>
    </location>
</feature>
<evidence type="ECO:0000256" key="1">
    <source>
        <dbReference type="ARBA" id="ARBA00004786"/>
    </source>
</evidence>
<sequence>MSGIAERPVVAALQKDEVRERVARTERLVRRWLTEAAGSPADPAAARLAGVLRDPKGLAFTVGFVDGVVRPDDLRAAAHRLHAIAPDVPRFLPLPLRLAVRLGGLAAPLLPWIVVPAARYALRRMVDHLVIDATPRRLGASIARIKARGVRLNLNLLGEAVLGKKEADRRLAGTLALIQRPDVDYVSIKVSAAVAPHATWAFDASVDDVVERLRPLYVAARRSGTFINLDMEEYKDLDLTVAVFQRILDEPAFLDYRGGIVLQAYLPDALAAMQGLQAWSAARRARGGAGIKVRLVKGANLPMERVEAAIHDWPLATWHEKVESDTQYKRVLDWALTPERIDAVQLGIAGHNLFDVADAWLLAQDRGVEDGVEFEMLLGMATGQAEAVRREVGGLLVYTPVVHPREFDVAIAYLVRRLEEGASADNFMSSVFDLAADEALFERERERYTASLRVLDTAVPPPHRVPRVDRPWASGDPFANAIDTDPAVREHREAVTRLLGRAASSTLGDDTLAEHTVTDRAVLDRLLDDARAAGAAWGARPAAERAAVLQRAGDALAAAREELIEVMVSEAAKTVDQADPEVSEAVDFARYYAHHAEELEQVDGARFVPAALTLVTPPWNFPVAIPAGGVLAALAAGSAVVLKPAGPASRCGAVLAEVLWRAGVPRDVLNLVQVDEQDLGGALVADPRIDRVILTGAWETARLFRDFRADLPVLAETSGKNAMVVTPSADLDLAVKDLVQSAFGHAGQKCSAASLAILVGSVATSKRFLGQLVDAVSSLEVGMPWDPTTRMGPLIEPADGKLLEGLTTLGEGERWLLRPKRLDEEGRLWTPGVRSGVRRGSAYHLTEYFGPVLGLMTVDTLDEAIAVQNEVSFGLTAGLQSLEPEEIGAWADRVDAGNLYVNRGTTGAIVGRQPFGGWKRSSVGPGSKAGGPNYLMGLGSWQRADATEPPTARLDGAVARVVRAAGAFGDAARAFVSDGAMRDQAVWEERFGAVVELADLEVERNLLRYRTVPVTIRVGAVAAPADVLRIVAAGVRSGAMVRASSAAPLPRDLAAALREAGVAATVEPGSALTGRVRAVGVTAAALLREAGGDPDLAVWDAPVTAAGRLELLPFLREQSISITAHRFGTPNHLTDALL</sequence>
<evidence type="ECO:0000313" key="11">
    <source>
        <dbReference type="Proteomes" id="UP001597347"/>
    </source>
</evidence>
<evidence type="ECO:0000256" key="3">
    <source>
        <dbReference type="ARBA" id="ARBA00023002"/>
    </source>
</evidence>
<dbReference type="InterPro" id="IPR016161">
    <property type="entry name" value="Ald_DH/histidinol_DH"/>
</dbReference>
<evidence type="ECO:0000259" key="9">
    <source>
        <dbReference type="Pfam" id="PF01619"/>
    </source>
</evidence>
<organism evidence="10 11">
    <name type="scientific">Amnibacterium endophyticum</name>
    <dbReference type="NCBI Taxonomy" id="2109337"/>
    <lineage>
        <taxon>Bacteria</taxon>
        <taxon>Bacillati</taxon>
        <taxon>Actinomycetota</taxon>
        <taxon>Actinomycetes</taxon>
        <taxon>Micrococcales</taxon>
        <taxon>Microbacteriaceae</taxon>
        <taxon>Amnibacterium</taxon>
    </lineage>
</organism>